<feature type="transmembrane region" description="Helical" evidence="2">
    <location>
        <begin position="324"/>
        <end position="344"/>
    </location>
</feature>
<comment type="caution">
    <text evidence="3">The sequence shown here is derived from an EMBL/GenBank/DDBJ whole genome shotgun (WGS) entry which is preliminary data.</text>
</comment>
<evidence type="ECO:0000313" key="3">
    <source>
        <dbReference type="EMBL" id="KAF3002565.1"/>
    </source>
</evidence>
<feature type="transmembrane region" description="Helical" evidence="2">
    <location>
        <begin position="285"/>
        <end position="304"/>
    </location>
</feature>
<feature type="transmembrane region" description="Helical" evidence="2">
    <location>
        <begin position="217"/>
        <end position="237"/>
    </location>
</feature>
<gene>
    <name evidence="3" type="ORF">E8E13_007923</name>
</gene>
<dbReference type="Proteomes" id="UP000801428">
    <property type="component" value="Unassembled WGS sequence"/>
</dbReference>
<sequence length="568" mass="61774">MPALYDLLARSTDGASSAAVVNNSSTTPPLDVVCAWPLSSQYGAGSRFLYYVLVATCVLLRKAEWLRKACLAAALLVPSLGALHGIVLACYHVNGAVDLDIFGAWQLCAIAIIAVPTTLRISGTYFNSAGRNLIFLWTILLLSGLIALCVEFSRVTATDCSHFVVNGTTLTANDFPYGQTTCGLTCSEDVGPFSPMRGGSANNIYVVPVPDVLSFNAAMLIAAGVCIPAILSCIFTWDKILQSIWYRTRQSDGEQPRQAEQHEKSDAIRLTEGEIKGINNTVTRFLSVIEIPLFGGIIMAILIAGEINFFSPQLMYMTEPMASIGQWSPIAGTCMAALGSLFVYSSEDENLFEKTGNKNSPKPSSLHSDQSDSPPCTGGSMDEPRSPTHELSGMIHRVSNDGNVLHTVFTITGADGEQTTQHIEDVGNTAENATNKSTAGRSRIRSWFEKVTVSMSETAHDQLDTQGHKNKKAYRYPMSPGEELKNERFYQTDEEYTERRLQRVASSASSIRSLKSNGEGPSTTPVPLTRPRTNTNPDAITPVQRRDTLEVPADPHRSPKLVQHQGWA</sequence>
<evidence type="ECO:0000313" key="4">
    <source>
        <dbReference type="Proteomes" id="UP000801428"/>
    </source>
</evidence>
<dbReference type="EMBL" id="SWKU01000011">
    <property type="protein sequence ID" value="KAF3002565.1"/>
    <property type="molecule type" value="Genomic_DNA"/>
</dbReference>
<feature type="compositionally biased region" description="Low complexity" evidence="1">
    <location>
        <begin position="506"/>
        <end position="516"/>
    </location>
</feature>
<feature type="compositionally biased region" description="Polar residues" evidence="1">
    <location>
        <begin position="519"/>
        <end position="538"/>
    </location>
</feature>
<keyword evidence="4" id="KW-1185">Reference proteome</keyword>
<keyword evidence="2" id="KW-0472">Membrane</keyword>
<feature type="transmembrane region" description="Helical" evidence="2">
    <location>
        <begin position="133"/>
        <end position="153"/>
    </location>
</feature>
<feature type="region of interest" description="Disordered" evidence="1">
    <location>
        <begin position="463"/>
        <end position="482"/>
    </location>
</feature>
<protein>
    <submittedName>
        <fullName evidence="3">Uncharacterized protein</fullName>
    </submittedName>
</protein>
<dbReference type="OrthoDB" id="3021074at2759"/>
<feature type="region of interest" description="Disordered" evidence="1">
    <location>
        <begin position="352"/>
        <end position="390"/>
    </location>
</feature>
<keyword evidence="2" id="KW-1133">Transmembrane helix</keyword>
<feature type="transmembrane region" description="Helical" evidence="2">
    <location>
        <begin position="101"/>
        <end position="121"/>
    </location>
</feature>
<evidence type="ECO:0000256" key="2">
    <source>
        <dbReference type="SAM" id="Phobius"/>
    </source>
</evidence>
<feature type="compositionally biased region" description="Polar residues" evidence="1">
    <location>
        <begin position="357"/>
        <end position="374"/>
    </location>
</feature>
<organism evidence="3 4">
    <name type="scientific">Curvularia kusanoi</name>
    <name type="common">Cochliobolus kusanoi</name>
    <dbReference type="NCBI Taxonomy" id="90978"/>
    <lineage>
        <taxon>Eukaryota</taxon>
        <taxon>Fungi</taxon>
        <taxon>Dikarya</taxon>
        <taxon>Ascomycota</taxon>
        <taxon>Pezizomycotina</taxon>
        <taxon>Dothideomycetes</taxon>
        <taxon>Pleosporomycetidae</taxon>
        <taxon>Pleosporales</taxon>
        <taxon>Pleosporineae</taxon>
        <taxon>Pleosporaceae</taxon>
        <taxon>Curvularia</taxon>
    </lineage>
</organism>
<evidence type="ECO:0000256" key="1">
    <source>
        <dbReference type="SAM" id="MobiDB-lite"/>
    </source>
</evidence>
<reference evidence="3" key="1">
    <citation type="submission" date="2019-04" db="EMBL/GenBank/DDBJ databases">
        <title>Sequencing of skin fungus with MAO and IRED activity.</title>
        <authorList>
            <person name="Marsaioli A.J."/>
            <person name="Bonatto J.M.C."/>
            <person name="Reis Junior O."/>
        </authorList>
    </citation>
    <scope>NUCLEOTIDE SEQUENCE</scope>
    <source>
        <strain evidence="3">30M1</strain>
    </source>
</reference>
<accession>A0A9P4TE27</accession>
<keyword evidence="2" id="KW-0812">Transmembrane</keyword>
<feature type="transmembrane region" description="Helical" evidence="2">
    <location>
        <begin position="69"/>
        <end position="89"/>
    </location>
</feature>
<name>A0A9P4TE27_CURKU</name>
<dbReference type="AlphaFoldDB" id="A0A9P4TE27"/>
<proteinExistence type="predicted"/>
<feature type="region of interest" description="Disordered" evidence="1">
    <location>
        <begin position="502"/>
        <end position="568"/>
    </location>
</feature>
<feature type="compositionally biased region" description="Basic and acidic residues" evidence="1">
    <location>
        <begin position="544"/>
        <end position="557"/>
    </location>
</feature>